<dbReference type="AlphaFoldDB" id="A0A9P1BKU4"/>
<evidence type="ECO:0000313" key="3">
    <source>
        <dbReference type="Proteomes" id="UP001152797"/>
    </source>
</evidence>
<dbReference type="EMBL" id="CAMXCT030000139">
    <property type="protein sequence ID" value="CAL4761832.1"/>
    <property type="molecule type" value="Genomic_DNA"/>
</dbReference>
<accession>A0A9P1BKU4</accession>
<dbReference type="EMBL" id="CAMXCT020000139">
    <property type="protein sequence ID" value="CAL1127895.1"/>
    <property type="molecule type" value="Genomic_DNA"/>
</dbReference>
<name>A0A9P1BKU4_9DINO</name>
<dbReference type="Proteomes" id="UP001152797">
    <property type="component" value="Unassembled WGS sequence"/>
</dbReference>
<dbReference type="EMBL" id="CAMXCT010000139">
    <property type="protein sequence ID" value="CAI3974520.1"/>
    <property type="molecule type" value="Genomic_DNA"/>
</dbReference>
<sequence>MPVQSRGASFRARIQVAGSRHHGPWRGCLAAAEADLRELEAARNAPADKPRAVAQLHGALPEIKVTRAEEYIQERRGTFRAHFKKSGHTYSGPRRTLKAEAVEDAKKLLAAADVSIPALQAAERSFRQQHGSEAALAKAVREAMLHWLQQGSTADLRGCSRALKTRMRRAAAGTANLGGKDDCRMLTNIPVKDHKNCPAVATSLSCLIGVIVPGTLRKVDTVFEVIGLQVMGITSVRSETDEWLLVNCSTCKRAVHPTAQTERRLAVRLTIADSNAQCSVVVYPDALLSTAKQLSVALGEPLQDTAAFRITIRDMFRSAQWLCRFTFRDNEYQEVMELDLRYMEPCLVAGGTFVPDCSEKLQRKVPHHHLHAGCPVVALRGVTEEKDLGMFAFGHIDANTLRALVAFNDVNLADDEALQQDPNTASAIRVKRSVDCVLSETAEGTEAVPHRVKLRCAGPASAVNWMLRAQPGQVFQVVLGQTETLGEYSVLWHVPVAAEQVPAVTSFWKHISITESQEEGFKFDKDWITPLKRLRGMRDGLPQEERDSAAWQGDAFMAS</sequence>
<evidence type="ECO:0000313" key="2">
    <source>
        <dbReference type="EMBL" id="CAL4761832.1"/>
    </source>
</evidence>
<comment type="caution">
    <text evidence="1">The sequence shown here is derived from an EMBL/GenBank/DDBJ whole genome shotgun (WGS) entry which is preliminary data.</text>
</comment>
<protein>
    <submittedName>
        <fullName evidence="1">Uncharacterized protein</fullName>
    </submittedName>
</protein>
<keyword evidence="3" id="KW-1185">Reference proteome</keyword>
<gene>
    <name evidence="1" type="ORF">C1SCF055_LOCUS2914</name>
</gene>
<evidence type="ECO:0000313" key="1">
    <source>
        <dbReference type="EMBL" id="CAI3974520.1"/>
    </source>
</evidence>
<proteinExistence type="predicted"/>
<organism evidence="1">
    <name type="scientific">Cladocopium goreaui</name>
    <dbReference type="NCBI Taxonomy" id="2562237"/>
    <lineage>
        <taxon>Eukaryota</taxon>
        <taxon>Sar</taxon>
        <taxon>Alveolata</taxon>
        <taxon>Dinophyceae</taxon>
        <taxon>Suessiales</taxon>
        <taxon>Symbiodiniaceae</taxon>
        <taxon>Cladocopium</taxon>
    </lineage>
</organism>
<reference evidence="1" key="1">
    <citation type="submission" date="2022-10" db="EMBL/GenBank/DDBJ databases">
        <authorList>
            <person name="Chen Y."/>
            <person name="Dougan E. K."/>
            <person name="Chan C."/>
            <person name="Rhodes N."/>
            <person name="Thang M."/>
        </authorList>
    </citation>
    <scope>NUCLEOTIDE SEQUENCE</scope>
</reference>
<reference evidence="2 3" key="2">
    <citation type="submission" date="2024-05" db="EMBL/GenBank/DDBJ databases">
        <authorList>
            <person name="Chen Y."/>
            <person name="Shah S."/>
            <person name="Dougan E. K."/>
            <person name="Thang M."/>
            <person name="Chan C."/>
        </authorList>
    </citation>
    <scope>NUCLEOTIDE SEQUENCE [LARGE SCALE GENOMIC DNA]</scope>
</reference>